<feature type="region of interest" description="Disordered" evidence="1">
    <location>
        <begin position="121"/>
        <end position="146"/>
    </location>
</feature>
<feature type="region of interest" description="Disordered" evidence="1">
    <location>
        <begin position="55"/>
        <end position="84"/>
    </location>
</feature>
<dbReference type="Pfam" id="PF17710">
    <property type="entry name" value="DUF5555"/>
    <property type="match status" value="1"/>
</dbReference>
<dbReference type="GeneTree" id="ENSGT00410000028750"/>
<feature type="region of interest" description="Disordered" evidence="1">
    <location>
        <begin position="165"/>
        <end position="272"/>
    </location>
</feature>
<feature type="compositionally biased region" description="Basic residues" evidence="1">
    <location>
        <begin position="232"/>
        <end position="243"/>
    </location>
</feature>
<protein>
    <submittedName>
        <fullName evidence="2">Uncharacterized protein</fullName>
    </submittedName>
</protein>
<sequence length="272" mass="29093">IRNSPRCPTRLPLRLSYSWGPATCQNPRTARDNRRIRILGRIGILWEDVSPARRPSRALGLGDRSPPGLKRAPPRTRRDSPGPAPAAAVVAALAARRVLPVDLEREGATLCARQRGHGPLAAQWPLGARGAESGSRARRRAAAEHTEPVASLICQSGLETSAISPSALKSPWGRAQPPSCGGQPSLPVPGLARRERRGGGRARSAELQPGYPDRLRALPAALTSGRKERGRMTQRPRSAGRKLHLPEAAKLPGNAGKRGEPLARSGDLPRDS</sequence>
<dbReference type="OMA" id="NSICQKL"/>
<dbReference type="AlphaFoldDB" id="A0A2K6GHP1"/>
<accession>A0A2K6GHP1</accession>
<name>A0A2K6GHP1_PROCO</name>
<evidence type="ECO:0000313" key="2">
    <source>
        <dbReference type="Ensembl" id="ENSPCOP00000025757.1"/>
    </source>
</evidence>
<feature type="compositionally biased region" description="Basic and acidic residues" evidence="1">
    <location>
        <begin position="257"/>
        <end position="272"/>
    </location>
</feature>
<keyword evidence="3" id="KW-1185">Reference proteome</keyword>
<dbReference type="InterPro" id="IPR040791">
    <property type="entry name" value="DUF5555"/>
</dbReference>
<organism evidence="2 3">
    <name type="scientific">Propithecus coquereli</name>
    <name type="common">Coquerel's sifaka</name>
    <name type="synonym">Propithecus verreauxi coquereli</name>
    <dbReference type="NCBI Taxonomy" id="379532"/>
    <lineage>
        <taxon>Eukaryota</taxon>
        <taxon>Metazoa</taxon>
        <taxon>Chordata</taxon>
        <taxon>Craniata</taxon>
        <taxon>Vertebrata</taxon>
        <taxon>Euteleostomi</taxon>
        <taxon>Mammalia</taxon>
        <taxon>Eutheria</taxon>
        <taxon>Euarchontoglires</taxon>
        <taxon>Primates</taxon>
        <taxon>Strepsirrhini</taxon>
        <taxon>Lemuriformes</taxon>
        <taxon>Indriidae</taxon>
        <taxon>Propithecus</taxon>
    </lineage>
</organism>
<reference evidence="2" key="2">
    <citation type="submission" date="2025-09" db="UniProtKB">
        <authorList>
            <consortium name="Ensembl"/>
        </authorList>
    </citation>
    <scope>IDENTIFICATION</scope>
</reference>
<evidence type="ECO:0000256" key="1">
    <source>
        <dbReference type="SAM" id="MobiDB-lite"/>
    </source>
</evidence>
<evidence type="ECO:0000313" key="3">
    <source>
        <dbReference type="Proteomes" id="UP000233160"/>
    </source>
</evidence>
<proteinExistence type="predicted"/>
<dbReference type="Proteomes" id="UP000233160">
    <property type="component" value="Unassembled WGS sequence"/>
</dbReference>
<dbReference type="Ensembl" id="ENSPCOT00000036455.1">
    <property type="protein sequence ID" value="ENSPCOP00000025757.1"/>
    <property type="gene ID" value="ENSPCOG00000025145.1"/>
</dbReference>
<dbReference type="STRING" id="379532.ENSPCOP00000025757"/>
<reference evidence="2" key="1">
    <citation type="submission" date="2025-08" db="UniProtKB">
        <authorList>
            <consortium name="Ensembl"/>
        </authorList>
    </citation>
    <scope>IDENTIFICATION</scope>
</reference>